<reference evidence="4 5" key="1">
    <citation type="submission" date="2013-02" db="EMBL/GenBank/DDBJ databases">
        <title>The Genome Sequence of Acinetobacter parvus NIPH 1103.</title>
        <authorList>
            <consortium name="The Broad Institute Genome Sequencing Platform"/>
            <consortium name="The Broad Institute Genome Sequencing Center for Infectious Disease"/>
            <person name="Cerqueira G."/>
            <person name="Feldgarden M."/>
            <person name="Courvalin P."/>
            <person name="Perichon B."/>
            <person name="Grillot-Courvalin C."/>
            <person name="Clermont D."/>
            <person name="Rocha E."/>
            <person name="Yoon E.-J."/>
            <person name="Nemec A."/>
            <person name="Walker B."/>
            <person name="Young S.K."/>
            <person name="Zeng Q."/>
            <person name="Gargeya S."/>
            <person name="Fitzgerald M."/>
            <person name="Haas B."/>
            <person name="Abouelleil A."/>
            <person name="Alvarado L."/>
            <person name="Arachchi H.M."/>
            <person name="Berlin A.M."/>
            <person name="Chapman S.B."/>
            <person name="Dewar J."/>
            <person name="Goldberg J."/>
            <person name="Griggs A."/>
            <person name="Gujja S."/>
            <person name="Hansen M."/>
            <person name="Howarth C."/>
            <person name="Imamovic A."/>
            <person name="Larimer J."/>
            <person name="McCowan C."/>
            <person name="Murphy C."/>
            <person name="Neiman D."/>
            <person name="Pearson M."/>
            <person name="Priest M."/>
            <person name="Roberts A."/>
            <person name="Saif S."/>
            <person name="Shea T."/>
            <person name="Sisk P."/>
            <person name="Sykes S."/>
            <person name="Wortman J."/>
            <person name="Nusbaum C."/>
            <person name="Birren B."/>
        </authorList>
    </citation>
    <scope>NUCLEOTIDE SEQUENCE [LARGE SCALE GENOMIC DNA]</scope>
    <source>
        <strain evidence="4 5">NIPH 1103</strain>
    </source>
</reference>
<dbReference type="RefSeq" id="WP_004678292.1">
    <property type="nucleotide sequence ID" value="NZ_KB849226.1"/>
</dbReference>
<dbReference type="PATRIC" id="fig|1217671.3.peg.1186"/>
<accession>N8RHX8</accession>
<dbReference type="InterPro" id="IPR045038">
    <property type="entry name" value="AIG2-like"/>
</dbReference>
<protein>
    <recommendedName>
        <fullName evidence="2">Putative gamma-glutamylcyclotransferase</fullName>
    </recommendedName>
</protein>
<dbReference type="InterPro" id="IPR013024">
    <property type="entry name" value="GGCT-like"/>
</dbReference>
<sequence>MNRLFVYGTLCPNRENAHILAGIGGDWEKASIHGTIHILDWGPDKGLPAIILNEKDALVEGYLFSTEKLAENWQMLDDFEGVQYTRVQVKTILDTGEIVQAWTYVMNEQIWVPYSR</sequence>
<gene>
    <name evidence="4" type="ORF">F989_01198</name>
</gene>
<dbReference type="PANTHER" id="PTHR31544">
    <property type="entry name" value="AIG2-LIKE PROTEIN D"/>
    <property type="match status" value="1"/>
</dbReference>
<dbReference type="InterPro" id="IPR036568">
    <property type="entry name" value="GGCT-like_sf"/>
</dbReference>
<keyword evidence="1" id="KW-0808">Transferase</keyword>
<evidence type="ECO:0000313" key="4">
    <source>
        <dbReference type="EMBL" id="ENU33712.1"/>
    </source>
</evidence>
<dbReference type="GO" id="GO:0016740">
    <property type="term" value="F:transferase activity"/>
    <property type="evidence" value="ECO:0007669"/>
    <property type="project" value="UniProtKB-KW"/>
</dbReference>
<proteinExistence type="predicted"/>
<dbReference type="PANTHER" id="PTHR31544:SF2">
    <property type="entry name" value="AIG2-LIKE PROTEIN D"/>
    <property type="match status" value="1"/>
</dbReference>
<dbReference type="Gene3D" id="3.10.490.10">
    <property type="entry name" value="Gamma-glutamyl cyclotransferase-like"/>
    <property type="match status" value="1"/>
</dbReference>
<dbReference type="CDD" id="cd06661">
    <property type="entry name" value="GGCT_like"/>
    <property type="match status" value="1"/>
</dbReference>
<organism evidence="4 5">
    <name type="scientific">Acinetobacter parvus NIPH 1103</name>
    <dbReference type="NCBI Taxonomy" id="1217671"/>
    <lineage>
        <taxon>Bacteria</taxon>
        <taxon>Pseudomonadati</taxon>
        <taxon>Pseudomonadota</taxon>
        <taxon>Gammaproteobacteria</taxon>
        <taxon>Moraxellales</taxon>
        <taxon>Moraxellaceae</taxon>
        <taxon>Acinetobacter</taxon>
    </lineage>
</organism>
<dbReference type="Proteomes" id="UP000018426">
    <property type="component" value="Unassembled WGS sequence"/>
</dbReference>
<dbReference type="SUPFAM" id="SSF110857">
    <property type="entry name" value="Gamma-glutamyl cyclotransferase-like"/>
    <property type="match status" value="1"/>
</dbReference>
<evidence type="ECO:0000313" key="5">
    <source>
        <dbReference type="Proteomes" id="UP000018426"/>
    </source>
</evidence>
<comment type="caution">
    <text evidence="4">The sequence shown here is derived from an EMBL/GenBank/DDBJ whole genome shotgun (WGS) entry which is preliminary data.</text>
</comment>
<feature type="domain" description="Gamma-glutamylcyclotransferase AIG2-like" evidence="3">
    <location>
        <begin position="4"/>
        <end position="108"/>
    </location>
</feature>
<dbReference type="Pfam" id="PF06094">
    <property type="entry name" value="GGACT"/>
    <property type="match status" value="1"/>
</dbReference>
<evidence type="ECO:0000259" key="3">
    <source>
        <dbReference type="Pfam" id="PF06094"/>
    </source>
</evidence>
<evidence type="ECO:0000256" key="2">
    <source>
        <dbReference type="ARBA" id="ARBA00030602"/>
    </source>
</evidence>
<name>N8RHX8_9GAMM</name>
<dbReference type="InterPro" id="IPR009288">
    <property type="entry name" value="AIG2-like_dom"/>
</dbReference>
<dbReference type="AlphaFoldDB" id="N8RHX8"/>
<dbReference type="HOGENOM" id="CLU_141563_0_0_6"/>
<evidence type="ECO:0000256" key="1">
    <source>
        <dbReference type="ARBA" id="ARBA00022679"/>
    </source>
</evidence>
<dbReference type="EMBL" id="APOL01000021">
    <property type="protein sequence ID" value="ENU33712.1"/>
    <property type="molecule type" value="Genomic_DNA"/>
</dbReference>
<dbReference type="STRING" id="134533.GCA_001485085_00538"/>